<reference evidence="3" key="1">
    <citation type="submission" date="2016-06" db="UniProtKB">
        <authorList>
            <consortium name="WormBaseParasite"/>
        </authorList>
    </citation>
    <scope>IDENTIFICATION</scope>
</reference>
<name>A0A183HNN5_9BILA</name>
<proteinExistence type="predicted"/>
<dbReference type="EMBL" id="UZAJ01010819">
    <property type="protein sequence ID" value="VDO58712.1"/>
    <property type="molecule type" value="Genomic_DNA"/>
</dbReference>
<dbReference type="STRING" id="387005.A0A183HNN5"/>
<dbReference type="WBParaSite" id="OFLC_0000909601-mRNA-1">
    <property type="protein sequence ID" value="OFLC_0000909601-mRNA-1"/>
    <property type="gene ID" value="OFLC_0000909601"/>
</dbReference>
<accession>A0A183HNN5</accession>
<protein>
    <submittedName>
        <fullName evidence="3">Serine/threonine-protein kinase ATR</fullName>
    </submittedName>
</protein>
<organism evidence="3">
    <name type="scientific">Onchocerca flexuosa</name>
    <dbReference type="NCBI Taxonomy" id="387005"/>
    <lineage>
        <taxon>Eukaryota</taxon>
        <taxon>Metazoa</taxon>
        <taxon>Ecdysozoa</taxon>
        <taxon>Nematoda</taxon>
        <taxon>Chromadorea</taxon>
        <taxon>Rhabditida</taxon>
        <taxon>Spirurina</taxon>
        <taxon>Spiruromorpha</taxon>
        <taxon>Filarioidea</taxon>
        <taxon>Onchocercidae</taxon>
        <taxon>Onchocerca</taxon>
    </lineage>
</organism>
<sequence>MQNFGRKADFLQLEFDSNELMLYTSINTVEEVHQRVLQLWLLLLLSYFGKIGGFTLMKNFLERNVNETTKITDFIDWLRPFASCALLLKPALITETFGPTIQMAITRLEHIDDKELKCEIVKSDLNESPYVELAKVLQSLVLVNPEMIHLGRQMQFFSLRYILRYKHFCL</sequence>
<gene>
    <name evidence="1" type="ORF">OFLC_LOCUS9099</name>
</gene>
<keyword evidence="2" id="KW-1185">Reference proteome</keyword>
<reference evidence="1 2" key="2">
    <citation type="submission" date="2018-11" db="EMBL/GenBank/DDBJ databases">
        <authorList>
            <consortium name="Pathogen Informatics"/>
        </authorList>
    </citation>
    <scope>NUCLEOTIDE SEQUENCE [LARGE SCALE GENOMIC DNA]</scope>
</reference>
<dbReference type="Proteomes" id="UP000267606">
    <property type="component" value="Unassembled WGS sequence"/>
</dbReference>
<dbReference type="AlphaFoldDB" id="A0A183HNN5"/>
<evidence type="ECO:0000313" key="3">
    <source>
        <dbReference type="WBParaSite" id="OFLC_0000909601-mRNA-1"/>
    </source>
</evidence>
<evidence type="ECO:0000313" key="2">
    <source>
        <dbReference type="Proteomes" id="UP000267606"/>
    </source>
</evidence>
<evidence type="ECO:0000313" key="1">
    <source>
        <dbReference type="EMBL" id="VDO58712.1"/>
    </source>
</evidence>